<feature type="domain" description="Cell wall protein YJL171C/Tos1 N-terminal" evidence="10">
    <location>
        <begin position="33"/>
        <end position="95"/>
    </location>
</feature>
<gene>
    <name evidence="11" type="ORF">B9G98_01067</name>
</gene>
<evidence type="ECO:0000259" key="9">
    <source>
        <dbReference type="Pfam" id="PF10287"/>
    </source>
</evidence>
<evidence type="ECO:0000256" key="7">
    <source>
        <dbReference type="ARBA" id="ARBA00023316"/>
    </source>
</evidence>
<keyword evidence="7" id="KW-0961">Cell wall biogenesis/degradation</keyword>
<dbReference type="Pfam" id="PF10290">
    <property type="entry name" value="YJL171C_Tos1_N"/>
    <property type="match status" value="1"/>
</dbReference>
<evidence type="ECO:0000256" key="5">
    <source>
        <dbReference type="ARBA" id="ARBA00022801"/>
    </source>
</evidence>
<name>A0A2T0FEQ6_9ASCO</name>
<evidence type="ECO:0000259" key="10">
    <source>
        <dbReference type="Pfam" id="PF10290"/>
    </source>
</evidence>
<feature type="chain" id="PRO_5015733748" description="glucan endo-1,3-beta-D-glucosidase" evidence="8">
    <location>
        <begin position="18"/>
        <end position="443"/>
    </location>
</feature>
<dbReference type="STRING" id="45607.A0A2T0FEQ6"/>
<dbReference type="Proteomes" id="UP000238350">
    <property type="component" value="Unassembled WGS sequence"/>
</dbReference>
<keyword evidence="4 8" id="KW-0732">Signal</keyword>
<dbReference type="GO" id="GO:0071555">
    <property type="term" value="P:cell wall organization"/>
    <property type="evidence" value="ECO:0007669"/>
    <property type="project" value="UniProtKB-KW"/>
</dbReference>
<evidence type="ECO:0000256" key="3">
    <source>
        <dbReference type="ARBA" id="ARBA00012780"/>
    </source>
</evidence>
<evidence type="ECO:0000256" key="2">
    <source>
        <dbReference type="ARBA" id="ARBA00006055"/>
    </source>
</evidence>
<protein>
    <recommendedName>
        <fullName evidence="3">glucan endo-1,3-beta-D-glucosidase</fullName>
        <ecNumber evidence="3">3.2.1.39</ecNumber>
    </recommendedName>
</protein>
<organism evidence="11 12">
    <name type="scientific">Wickerhamiella sorbophila</name>
    <dbReference type="NCBI Taxonomy" id="45607"/>
    <lineage>
        <taxon>Eukaryota</taxon>
        <taxon>Fungi</taxon>
        <taxon>Dikarya</taxon>
        <taxon>Ascomycota</taxon>
        <taxon>Saccharomycotina</taxon>
        <taxon>Dipodascomycetes</taxon>
        <taxon>Dipodascales</taxon>
        <taxon>Trichomonascaceae</taxon>
        <taxon>Wickerhamiella</taxon>
    </lineage>
</organism>
<keyword evidence="12" id="KW-1185">Reference proteome</keyword>
<keyword evidence="5" id="KW-0378">Hydrolase</keyword>
<comment type="caution">
    <text evidence="11">The sequence shown here is derived from an EMBL/GenBank/DDBJ whole genome shotgun (WGS) entry which is preliminary data.</text>
</comment>
<evidence type="ECO:0000313" key="11">
    <source>
        <dbReference type="EMBL" id="PRT53447.1"/>
    </source>
</evidence>
<evidence type="ECO:0000313" key="12">
    <source>
        <dbReference type="Proteomes" id="UP000238350"/>
    </source>
</evidence>
<reference evidence="11 12" key="1">
    <citation type="submission" date="2017-04" db="EMBL/GenBank/DDBJ databases">
        <title>Genome sequencing of [Candida] sorbophila.</title>
        <authorList>
            <person name="Ahn J.O."/>
        </authorList>
    </citation>
    <scope>NUCLEOTIDE SEQUENCE [LARGE SCALE GENOMIC DNA]</scope>
    <source>
        <strain evidence="11 12">DS02</strain>
    </source>
</reference>
<dbReference type="InterPro" id="IPR018807">
    <property type="entry name" value="YJL171C/Tos1_N"/>
</dbReference>
<sequence length="443" mass="47331">MLRTVSIFAALLAFVRADSCELSGGNYYCSEVNQIQFSGVGFAGSYNRVTDMNPTSGTCQSTPFSFEGPLAPFDEGLSVHFRGPIELLQFGVYTPSGSPAKRDLGDHHVHRRDPQLVTEYRDYTDFVTVDQFGNLLTGEAAAVATAAQDPSAVTTVNTEATLELATSVLNYNFNHQAESSATGPSVITTQAPPQATASVSANGAWQKAAFYDANSVSSSGLTFLNNLGGQGSGVFDYAFGNSLSYCAADGVNAASSPQTLNKVVVPSNKEFIIFTDQQCSSATCGYWREGIPAYRGFEGNQKIFVFEFTMPSESTVPAGSFNYDMPAIWLLNAQIPRTLQYGLADCSCWASGCGEFDLFEVLTAGEQRMLATMHDKQNGNGAGCSSYFTRPTSGTMKAAVVMDNGVVTLVRLDDSVAFGESISNDQIQQWFAATKGQSAAVQV</sequence>
<dbReference type="AlphaFoldDB" id="A0A2T0FEQ6"/>
<dbReference type="OrthoDB" id="118256at2759"/>
<proteinExistence type="inferred from homology"/>
<evidence type="ECO:0000256" key="1">
    <source>
        <dbReference type="ARBA" id="ARBA00000382"/>
    </source>
</evidence>
<dbReference type="RefSeq" id="XP_024663393.1">
    <property type="nucleotide sequence ID" value="XM_024807625.1"/>
</dbReference>
<dbReference type="EC" id="3.2.1.39" evidence="3"/>
<dbReference type="InterPro" id="IPR018805">
    <property type="entry name" value="YJL171C/Tos1_C"/>
</dbReference>
<dbReference type="GO" id="GO:0009277">
    <property type="term" value="C:fungal-type cell wall"/>
    <property type="evidence" value="ECO:0007669"/>
    <property type="project" value="TreeGrafter"/>
</dbReference>
<accession>A0A2T0FEQ6</accession>
<evidence type="ECO:0000256" key="6">
    <source>
        <dbReference type="ARBA" id="ARBA00023295"/>
    </source>
</evidence>
<dbReference type="Pfam" id="PF10287">
    <property type="entry name" value="YJL171C_Tos1_C"/>
    <property type="match status" value="1"/>
</dbReference>
<feature type="signal peptide" evidence="8">
    <location>
        <begin position="1"/>
        <end position="17"/>
    </location>
</feature>
<comment type="catalytic activity">
    <reaction evidence="1">
        <text>Hydrolysis of (1-&gt;3)-beta-D-glucosidic linkages in (1-&gt;3)-beta-D-glucans.</text>
        <dbReference type="EC" id="3.2.1.39"/>
    </reaction>
</comment>
<feature type="domain" description="Cell wall protein YJL171C/Tos1 C-terminal" evidence="9">
    <location>
        <begin position="203"/>
        <end position="430"/>
    </location>
</feature>
<evidence type="ECO:0000256" key="4">
    <source>
        <dbReference type="ARBA" id="ARBA00022729"/>
    </source>
</evidence>
<keyword evidence="6" id="KW-0326">Glycosidase</keyword>
<dbReference type="EMBL" id="NDIQ01000001">
    <property type="protein sequence ID" value="PRT53447.1"/>
    <property type="molecule type" value="Genomic_DNA"/>
</dbReference>
<comment type="similarity">
    <text evidence="2">Belongs to the PGA52 family.</text>
</comment>
<dbReference type="GeneID" id="36514816"/>
<evidence type="ECO:0000256" key="8">
    <source>
        <dbReference type="SAM" id="SignalP"/>
    </source>
</evidence>
<dbReference type="PANTHER" id="PTHR31737">
    <property type="entry name" value="PROTEIN TOS1"/>
    <property type="match status" value="1"/>
</dbReference>
<dbReference type="GO" id="GO:0042973">
    <property type="term" value="F:glucan endo-1,3-beta-D-glucosidase activity"/>
    <property type="evidence" value="ECO:0007669"/>
    <property type="project" value="UniProtKB-EC"/>
</dbReference>
<dbReference type="PANTHER" id="PTHR31737:SF2">
    <property type="entry name" value="PROTEIN TOS1"/>
    <property type="match status" value="1"/>
</dbReference>